<keyword evidence="2" id="KW-1003">Cell membrane</keyword>
<dbReference type="Gene3D" id="3.90.550.10">
    <property type="entry name" value="Spore Coat Polysaccharide Biosynthesis Protein SpsA, Chain A"/>
    <property type="match status" value="1"/>
</dbReference>
<comment type="caution">
    <text evidence="11">The sequence shown here is derived from an EMBL/GenBank/DDBJ whole genome shotgun (WGS) entry which is preliminary data.</text>
</comment>
<dbReference type="AlphaFoldDB" id="A0A101FY38"/>
<keyword evidence="6 9" id="KW-1133">Transmembrane helix</keyword>
<dbReference type="GO" id="GO:0016757">
    <property type="term" value="F:glycosyltransferase activity"/>
    <property type="evidence" value="ECO:0007669"/>
    <property type="project" value="UniProtKB-KW"/>
</dbReference>
<keyword evidence="4 11" id="KW-0808">Transferase</keyword>
<name>A0A101FY38_9CHLR</name>
<evidence type="ECO:0000256" key="4">
    <source>
        <dbReference type="ARBA" id="ARBA00022679"/>
    </source>
</evidence>
<dbReference type="InterPro" id="IPR001173">
    <property type="entry name" value="Glyco_trans_2-like"/>
</dbReference>
<evidence type="ECO:0000256" key="3">
    <source>
        <dbReference type="ARBA" id="ARBA00022676"/>
    </source>
</evidence>
<dbReference type="SUPFAM" id="SSF53448">
    <property type="entry name" value="Nucleotide-diphospho-sugar transferases"/>
    <property type="match status" value="1"/>
</dbReference>
<dbReference type="FunFam" id="3.90.550.10:FF:000079">
    <property type="entry name" value="Probable glycosyl transferase"/>
    <property type="match status" value="1"/>
</dbReference>
<evidence type="ECO:0000313" key="12">
    <source>
        <dbReference type="Proteomes" id="UP000064249"/>
    </source>
</evidence>
<comment type="subcellular location">
    <subcellularLocation>
        <location evidence="1">Cell membrane</location>
        <topology evidence="1">Multi-pass membrane protein</topology>
    </subcellularLocation>
</comment>
<dbReference type="InterPro" id="IPR050256">
    <property type="entry name" value="Glycosyltransferase_2"/>
</dbReference>
<dbReference type="InterPro" id="IPR029044">
    <property type="entry name" value="Nucleotide-diphossugar_trans"/>
</dbReference>
<organism evidence="11 12">
    <name type="scientific">Anaerolinea thermophila</name>
    <dbReference type="NCBI Taxonomy" id="167964"/>
    <lineage>
        <taxon>Bacteria</taxon>
        <taxon>Bacillati</taxon>
        <taxon>Chloroflexota</taxon>
        <taxon>Anaerolineae</taxon>
        <taxon>Anaerolineales</taxon>
        <taxon>Anaerolineaceae</taxon>
        <taxon>Anaerolinea</taxon>
    </lineage>
</organism>
<dbReference type="EMBL" id="LGFU01000030">
    <property type="protein sequence ID" value="KUK46412.1"/>
    <property type="molecule type" value="Genomic_DNA"/>
</dbReference>
<keyword evidence="3" id="KW-0328">Glycosyltransferase</keyword>
<evidence type="ECO:0000256" key="5">
    <source>
        <dbReference type="ARBA" id="ARBA00022692"/>
    </source>
</evidence>
<evidence type="ECO:0000256" key="7">
    <source>
        <dbReference type="ARBA" id="ARBA00023136"/>
    </source>
</evidence>
<feature type="transmembrane region" description="Helical" evidence="9">
    <location>
        <begin position="273"/>
        <end position="294"/>
    </location>
</feature>
<gene>
    <name evidence="11" type="ORF">XD73_0711</name>
</gene>
<keyword evidence="7 9" id="KW-0472">Membrane</keyword>
<dbReference type="PANTHER" id="PTHR48090">
    <property type="entry name" value="UNDECAPRENYL-PHOSPHATE 4-DEOXY-4-FORMAMIDO-L-ARABINOSE TRANSFERASE-RELATED"/>
    <property type="match status" value="1"/>
</dbReference>
<evidence type="ECO:0000256" key="6">
    <source>
        <dbReference type="ARBA" id="ARBA00022989"/>
    </source>
</evidence>
<comment type="similarity">
    <text evidence="8">Belongs to the glycosyltransferase 2 family. GtrB subfamily.</text>
</comment>
<evidence type="ECO:0000256" key="2">
    <source>
        <dbReference type="ARBA" id="ARBA00022475"/>
    </source>
</evidence>
<dbReference type="PATRIC" id="fig|167964.4.peg.138"/>
<evidence type="ECO:0000259" key="10">
    <source>
        <dbReference type="Pfam" id="PF00535"/>
    </source>
</evidence>
<dbReference type="GO" id="GO:0005886">
    <property type="term" value="C:plasma membrane"/>
    <property type="evidence" value="ECO:0007669"/>
    <property type="project" value="UniProtKB-SubCell"/>
</dbReference>
<reference evidence="11 12" key="1">
    <citation type="journal article" date="2015" name="MBio">
        <title>Genome-Resolved Metagenomic Analysis Reveals Roles for Candidate Phyla and Other Microbial Community Members in Biogeochemical Transformations in Oil Reservoirs.</title>
        <authorList>
            <person name="Hu P."/>
            <person name="Tom L."/>
            <person name="Singh A."/>
            <person name="Thomas B.C."/>
            <person name="Baker B.J."/>
            <person name="Piceno Y.M."/>
            <person name="Andersen G.L."/>
            <person name="Banfield J.F."/>
        </authorList>
    </citation>
    <scope>NUCLEOTIDE SEQUENCE [LARGE SCALE GENOMIC DNA]</scope>
    <source>
        <strain evidence="11">46_16</strain>
    </source>
</reference>
<sequence>MNSTAPKTIRYSVIAPVYNEIEGLQEFYRVLHDVMEGLGEAWEVLLVDDGSTDGTRDLILTLADQDARVVPLIFTRNFGHQIAVTAGMDHARGEAVIIIDADLQDPPQVIPELIEKWKEGYEVVYAVRREREGETWFKRTSASAFYRLINRITDINIPLDTGDFRLLDREVLQVLNGMRERERFLRGMSAWVGFNQIGIPYDRKSRYAGKSKYPFKKMLKLALNAVTGFSTLPLQLAEYTGFAVLAGWLVYAIVWIVFAALKKPFLTGQALTIFIILLLGGLILTFMGIIGEYISRIYDEAKGRPLYILRNTPKTYKSKEKK</sequence>
<dbReference type="Pfam" id="PF00535">
    <property type="entry name" value="Glycos_transf_2"/>
    <property type="match status" value="1"/>
</dbReference>
<proteinExistence type="inferred from homology"/>
<keyword evidence="5 9" id="KW-0812">Transmembrane</keyword>
<evidence type="ECO:0000256" key="8">
    <source>
        <dbReference type="ARBA" id="ARBA00038152"/>
    </source>
</evidence>
<feature type="domain" description="Glycosyltransferase 2-like" evidence="10">
    <location>
        <begin position="12"/>
        <end position="173"/>
    </location>
</feature>
<evidence type="ECO:0000256" key="1">
    <source>
        <dbReference type="ARBA" id="ARBA00004651"/>
    </source>
</evidence>
<feature type="transmembrane region" description="Helical" evidence="9">
    <location>
        <begin position="242"/>
        <end position="261"/>
    </location>
</feature>
<accession>A0A101FY38</accession>
<protein>
    <submittedName>
        <fullName evidence="11">Glycosyl transferase family protein</fullName>
    </submittedName>
</protein>
<dbReference type="PANTHER" id="PTHR48090:SF1">
    <property type="entry name" value="PROPHAGE BACTOPRENOL GLUCOSYL TRANSFERASE HOMOLOG"/>
    <property type="match status" value="1"/>
</dbReference>
<dbReference type="CDD" id="cd04187">
    <property type="entry name" value="DPM1_like_bac"/>
    <property type="match status" value="1"/>
</dbReference>
<dbReference type="Proteomes" id="UP000064249">
    <property type="component" value="Unassembled WGS sequence"/>
</dbReference>
<evidence type="ECO:0000256" key="9">
    <source>
        <dbReference type="SAM" id="Phobius"/>
    </source>
</evidence>
<evidence type="ECO:0000313" key="11">
    <source>
        <dbReference type="EMBL" id="KUK46412.1"/>
    </source>
</evidence>